<dbReference type="Gene3D" id="1.20.1250.20">
    <property type="entry name" value="MFS general substrate transporter like domains"/>
    <property type="match status" value="1"/>
</dbReference>
<evidence type="ECO:0000256" key="1">
    <source>
        <dbReference type="ARBA" id="ARBA00004141"/>
    </source>
</evidence>
<keyword evidence="4 9" id="KW-0812">Transmembrane</keyword>
<sequence>MPFEKKHPMTTHRSRSSTNSTFQSLVKPPTSAAAANNAEHNLTLRQAIRLYPKAIMWSVLLSTALVMEGFDNILLANLFAYGPFKRQFGERQENGSYELDAAWQSGLSNGVLAGEIFGLFAAGVVSERVGYRKTLLGALALTMGCIFIVFFSETMWMLLVGEIALGVPLGVFQTLTTAYAAEVCPGGLRAYLTTYVNACWVFGQLLASIVLRVMVNRDDKWGYKIPFALQWFWPVPIAIFVYLAPESPWWLVRKERLREARLVLQSLRRKLEDLDDGEFETSIESTLELMIKTNEREKEVQSGTSYKDCLKHTDRRRTEIACMCWVIQTLCGSTFMGYSTYFYEQAGLAAKHAFTMSLVQFSLGLIGVLISWVLMARFGRRTLYLVGEFIMLICLLAIGTIALVPTDGTGSSAKWAIAALLLVFTLVYDATVGPICYSLVSEIPSTRLRSKTIVLARNCYNISGIVTNIVTPQMLNPTTWGWGAKAASSGQELQL</sequence>
<feature type="domain" description="Major facilitator superfamily (MFS) profile" evidence="10">
    <location>
        <begin position="57"/>
        <end position="495"/>
    </location>
</feature>
<feature type="region of interest" description="Disordered" evidence="8">
    <location>
        <begin position="1"/>
        <end position="26"/>
    </location>
</feature>
<feature type="transmembrane region" description="Helical" evidence="9">
    <location>
        <begin position="54"/>
        <end position="81"/>
    </location>
</feature>
<dbReference type="InterPro" id="IPR003663">
    <property type="entry name" value="Sugar/inositol_transpt"/>
</dbReference>
<dbReference type="FunFam" id="1.20.1250.20:FF:000078">
    <property type="entry name" value="MFS maltose transporter, putative"/>
    <property type="match status" value="1"/>
</dbReference>
<organism evidence="11 12">
    <name type="scientific">Lophiotrema nucula</name>
    <dbReference type="NCBI Taxonomy" id="690887"/>
    <lineage>
        <taxon>Eukaryota</taxon>
        <taxon>Fungi</taxon>
        <taxon>Dikarya</taxon>
        <taxon>Ascomycota</taxon>
        <taxon>Pezizomycotina</taxon>
        <taxon>Dothideomycetes</taxon>
        <taxon>Pleosporomycetidae</taxon>
        <taxon>Pleosporales</taxon>
        <taxon>Lophiotremataceae</taxon>
        <taxon>Lophiotrema</taxon>
    </lineage>
</organism>
<keyword evidence="5 9" id="KW-1133">Transmembrane helix</keyword>
<dbReference type="InterPro" id="IPR036259">
    <property type="entry name" value="MFS_trans_sf"/>
</dbReference>
<feature type="transmembrane region" description="Helical" evidence="9">
    <location>
        <begin position="158"/>
        <end position="180"/>
    </location>
</feature>
<evidence type="ECO:0000256" key="5">
    <source>
        <dbReference type="ARBA" id="ARBA00022989"/>
    </source>
</evidence>
<dbReference type="SUPFAM" id="SSF103473">
    <property type="entry name" value="MFS general substrate transporter"/>
    <property type="match status" value="1"/>
</dbReference>
<keyword evidence="12" id="KW-1185">Reference proteome</keyword>
<feature type="transmembrane region" description="Helical" evidence="9">
    <location>
        <begin position="101"/>
        <end position="122"/>
    </location>
</feature>
<evidence type="ECO:0000256" key="7">
    <source>
        <dbReference type="RuleBase" id="RU003346"/>
    </source>
</evidence>
<evidence type="ECO:0000256" key="8">
    <source>
        <dbReference type="SAM" id="MobiDB-lite"/>
    </source>
</evidence>
<proteinExistence type="inferred from homology"/>
<feature type="transmembrane region" description="Helical" evidence="9">
    <location>
        <begin position="415"/>
        <end position="440"/>
    </location>
</feature>
<evidence type="ECO:0000259" key="10">
    <source>
        <dbReference type="PROSITE" id="PS50850"/>
    </source>
</evidence>
<dbReference type="InterPro" id="IPR005828">
    <property type="entry name" value="MFS_sugar_transport-like"/>
</dbReference>
<dbReference type="InterPro" id="IPR050360">
    <property type="entry name" value="MFS_Sugar_Transporters"/>
</dbReference>
<feature type="transmembrane region" description="Helical" evidence="9">
    <location>
        <begin position="231"/>
        <end position="252"/>
    </location>
</feature>
<accession>A0A6A5ZJ04</accession>
<evidence type="ECO:0000256" key="9">
    <source>
        <dbReference type="SAM" id="Phobius"/>
    </source>
</evidence>
<evidence type="ECO:0000313" key="12">
    <source>
        <dbReference type="Proteomes" id="UP000799770"/>
    </source>
</evidence>
<evidence type="ECO:0000313" key="11">
    <source>
        <dbReference type="EMBL" id="KAF2119409.1"/>
    </source>
</evidence>
<dbReference type="GO" id="GO:0005351">
    <property type="term" value="F:carbohydrate:proton symporter activity"/>
    <property type="evidence" value="ECO:0007669"/>
    <property type="project" value="TreeGrafter"/>
</dbReference>
<dbReference type="PROSITE" id="PS50850">
    <property type="entry name" value="MFS"/>
    <property type="match status" value="1"/>
</dbReference>
<keyword evidence="3 7" id="KW-0813">Transport</keyword>
<dbReference type="OrthoDB" id="6612291at2759"/>
<dbReference type="Pfam" id="PF00083">
    <property type="entry name" value="Sugar_tr"/>
    <property type="match status" value="1"/>
</dbReference>
<dbReference type="AlphaFoldDB" id="A0A6A5ZJ04"/>
<feature type="transmembrane region" description="Helical" evidence="9">
    <location>
        <begin position="353"/>
        <end position="375"/>
    </location>
</feature>
<gene>
    <name evidence="11" type="ORF">BDV96DRAFT_610436</name>
</gene>
<feature type="transmembrane region" description="Helical" evidence="9">
    <location>
        <begin position="134"/>
        <end position="152"/>
    </location>
</feature>
<dbReference type="Proteomes" id="UP000799770">
    <property type="component" value="Unassembled WGS sequence"/>
</dbReference>
<feature type="transmembrane region" description="Helical" evidence="9">
    <location>
        <begin position="382"/>
        <end position="403"/>
    </location>
</feature>
<feature type="transmembrane region" description="Helical" evidence="9">
    <location>
        <begin position="320"/>
        <end position="341"/>
    </location>
</feature>
<keyword evidence="6 9" id="KW-0472">Membrane</keyword>
<dbReference type="GO" id="GO:0016020">
    <property type="term" value="C:membrane"/>
    <property type="evidence" value="ECO:0007669"/>
    <property type="project" value="UniProtKB-SubCell"/>
</dbReference>
<comment type="similarity">
    <text evidence="2 7">Belongs to the major facilitator superfamily. Sugar transporter (TC 2.A.1.1) family.</text>
</comment>
<protein>
    <submittedName>
        <fullName evidence="11">General substrate transporter</fullName>
    </submittedName>
</protein>
<dbReference type="PANTHER" id="PTHR48022:SF5">
    <property type="entry name" value="ALPHA-GLUCOSIDES PERMEASE MPH2-RELATED"/>
    <property type="match status" value="1"/>
</dbReference>
<dbReference type="PANTHER" id="PTHR48022">
    <property type="entry name" value="PLASTIDIC GLUCOSE TRANSPORTER 4"/>
    <property type="match status" value="1"/>
</dbReference>
<feature type="transmembrane region" description="Helical" evidence="9">
    <location>
        <begin position="192"/>
        <end position="211"/>
    </location>
</feature>
<evidence type="ECO:0000256" key="3">
    <source>
        <dbReference type="ARBA" id="ARBA00022448"/>
    </source>
</evidence>
<evidence type="ECO:0000256" key="6">
    <source>
        <dbReference type="ARBA" id="ARBA00023136"/>
    </source>
</evidence>
<dbReference type="EMBL" id="ML977315">
    <property type="protein sequence ID" value="KAF2119409.1"/>
    <property type="molecule type" value="Genomic_DNA"/>
</dbReference>
<dbReference type="NCBIfam" id="TIGR00879">
    <property type="entry name" value="SP"/>
    <property type="match status" value="1"/>
</dbReference>
<reference evidence="11" key="1">
    <citation type="journal article" date="2020" name="Stud. Mycol.">
        <title>101 Dothideomycetes genomes: a test case for predicting lifestyles and emergence of pathogens.</title>
        <authorList>
            <person name="Haridas S."/>
            <person name="Albert R."/>
            <person name="Binder M."/>
            <person name="Bloem J."/>
            <person name="Labutti K."/>
            <person name="Salamov A."/>
            <person name="Andreopoulos B."/>
            <person name="Baker S."/>
            <person name="Barry K."/>
            <person name="Bills G."/>
            <person name="Bluhm B."/>
            <person name="Cannon C."/>
            <person name="Castanera R."/>
            <person name="Culley D."/>
            <person name="Daum C."/>
            <person name="Ezra D."/>
            <person name="Gonzalez J."/>
            <person name="Henrissat B."/>
            <person name="Kuo A."/>
            <person name="Liang C."/>
            <person name="Lipzen A."/>
            <person name="Lutzoni F."/>
            <person name="Magnuson J."/>
            <person name="Mondo S."/>
            <person name="Nolan M."/>
            <person name="Ohm R."/>
            <person name="Pangilinan J."/>
            <person name="Park H.-J."/>
            <person name="Ramirez L."/>
            <person name="Alfaro M."/>
            <person name="Sun H."/>
            <person name="Tritt A."/>
            <person name="Yoshinaga Y."/>
            <person name="Zwiers L.-H."/>
            <person name="Turgeon B."/>
            <person name="Goodwin S."/>
            <person name="Spatafora J."/>
            <person name="Crous P."/>
            <person name="Grigoriev I."/>
        </authorList>
    </citation>
    <scope>NUCLEOTIDE SEQUENCE</scope>
    <source>
        <strain evidence="11">CBS 627.86</strain>
    </source>
</reference>
<comment type="subcellular location">
    <subcellularLocation>
        <location evidence="1">Membrane</location>
        <topology evidence="1">Multi-pass membrane protein</topology>
    </subcellularLocation>
</comment>
<dbReference type="InterPro" id="IPR020846">
    <property type="entry name" value="MFS_dom"/>
</dbReference>
<evidence type="ECO:0000256" key="2">
    <source>
        <dbReference type="ARBA" id="ARBA00010992"/>
    </source>
</evidence>
<name>A0A6A5ZJ04_9PLEO</name>
<evidence type="ECO:0000256" key="4">
    <source>
        <dbReference type="ARBA" id="ARBA00022692"/>
    </source>
</evidence>